<keyword evidence="1" id="KW-0732">Signal</keyword>
<dbReference type="Pfam" id="PF08238">
    <property type="entry name" value="Sel1"/>
    <property type="match status" value="3"/>
</dbReference>
<feature type="signal peptide" evidence="1">
    <location>
        <begin position="1"/>
        <end position="25"/>
    </location>
</feature>
<dbReference type="EMBL" id="UFSW01000001">
    <property type="protein sequence ID" value="SUU96992.1"/>
    <property type="molecule type" value="Genomic_DNA"/>
</dbReference>
<reference evidence="3 4" key="1">
    <citation type="submission" date="2018-06" db="EMBL/GenBank/DDBJ databases">
        <authorList>
            <consortium name="Pathogen Informatics"/>
            <person name="Doyle S."/>
        </authorList>
    </citation>
    <scope>NUCLEOTIDE SEQUENCE [LARGE SCALE GENOMIC DNA]</scope>
    <source>
        <strain evidence="3 4">NCTC10926</strain>
    </source>
</reference>
<dbReference type="SUPFAM" id="SSF81901">
    <property type="entry name" value="HCP-like"/>
    <property type="match status" value="1"/>
</dbReference>
<dbReference type="PANTHER" id="PTHR11102">
    <property type="entry name" value="SEL-1-LIKE PROTEIN"/>
    <property type="match status" value="1"/>
</dbReference>
<dbReference type="PANTHER" id="PTHR11102:SF160">
    <property type="entry name" value="ERAD-ASSOCIATED E3 UBIQUITIN-PROTEIN LIGASE COMPONENT HRD3"/>
    <property type="match status" value="1"/>
</dbReference>
<dbReference type="OrthoDB" id="80091at2"/>
<sequence length="192" mass="20993">MKLSRNLLAMVLLSFTVLGATPVFAQLNDDLIEQAILSGGEPLQQAFEAADRGEWHKAAKLFPPLAEQGNVGAQFMLAAMFNEGMGVKQDFQQAAKWYAKAAEQGLAEAQFSLANAYHEGKGVKQDDFQAFKWTQKAAEQGFAEAQTNLGIMYGLGRGVKQDLNFAKMWASKACENGDQSGCDVYRMLNEGK</sequence>
<dbReference type="InterPro" id="IPR006597">
    <property type="entry name" value="Sel1-like"/>
</dbReference>
<keyword evidence="3" id="KW-0378">Hydrolase</keyword>
<accession>A0A0F5EX82</accession>
<evidence type="ECO:0000256" key="1">
    <source>
        <dbReference type="SAM" id="SignalP"/>
    </source>
</evidence>
<dbReference type="InterPro" id="IPR050767">
    <property type="entry name" value="Sel1_AlgK"/>
</dbReference>
<evidence type="ECO:0000313" key="5">
    <source>
        <dbReference type="Proteomes" id="UP000294229"/>
    </source>
</evidence>
<evidence type="ECO:0000313" key="2">
    <source>
        <dbReference type="EMBL" id="RZN58491.1"/>
    </source>
</evidence>
<dbReference type="RefSeq" id="WP_046098693.1">
    <property type="nucleotide sequence ID" value="NZ_JBANLW010000060.1"/>
</dbReference>
<dbReference type="Proteomes" id="UP000254620">
    <property type="component" value="Unassembled WGS sequence"/>
</dbReference>
<dbReference type="AlphaFoldDB" id="A0A0F5EX82"/>
<dbReference type="eggNOG" id="COG0790">
    <property type="taxonomic scope" value="Bacteria"/>
</dbReference>
<feature type="chain" id="PRO_5035990140" evidence="1">
    <location>
        <begin position="26"/>
        <end position="192"/>
    </location>
</feature>
<dbReference type="EC" id="3.5.2.6" evidence="3"/>
<organism evidence="3 4">
    <name type="scientific">Avibacterium paragallinarum</name>
    <name type="common">Haemophilus gallinarum</name>
    <dbReference type="NCBI Taxonomy" id="728"/>
    <lineage>
        <taxon>Bacteria</taxon>
        <taxon>Pseudomonadati</taxon>
        <taxon>Pseudomonadota</taxon>
        <taxon>Gammaproteobacteria</taxon>
        <taxon>Pasteurellales</taxon>
        <taxon>Pasteurellaceae</taxon>
        <taxon>Avibacterium</taxon>
    </lineage>
</organism>
<dbReference type="Proteomes" id="UP000294229">
    <property type="component" value="Unassembled WGS sequence"/>
</dbReference>
<gene>
    <name evidence="3" type="primary">hcpC_1</name>
    <name evidence="2" type="ORF">EIG79_07610</name>
    <name evidence="3" type="ORF">NCTC10926_00349</name>
</gene>
<evidence type="ECO:0000313" key="4">
    <source>
        <dbReference type="Proteomes" id="UP000254620"/>
    </source>
</evidence>
<dbReference type="GO" id="GO:0008800">
    <property type="term" value="F:beta-lactamase activity"/>
    <property type="evidence" value="ECO:0007669"/>
    <property type="project" value="UniProtKB-EC"/>
</dbReference>
<name>A0A0F5EX82_AVIPA</name>
<dbReference type="EMBL" id="RQXS01000033">
    <property type="protein sequence ID" value="RZN58491.1"/>
    <property type="molecule type" value="Genomic_DNA"/>
</dbReference>
<proteinExistence type="predicted"/>
<dbReference type="Gene3D" id="1.25.40.10">
    <property type="entry name" value="Tetratricopeptide repeat domain"/>
    <property type="match status" value="1"/>
</dbReference>
<dbReference type="SMART" id="SM00671">
    <property type="entry name" value="SEL1"/>
    <property type="match status" value="3"/>
</dbReference>
<protein>
    <submittedName>
        <fullName evidence="3">Beta-lactamase hcpC</fullName>
        <ecNumber evidence="3">3.5.2.6</ecNumber>
    </submittedName>
    <submittedName>
        <fullName evidence="2">Sel1 repeat family protein</fullName>
    </submittedName>
</protein>
<dbReference type="InterPro" id="IPR011990">
    <property type="entry name" value="TPR-like_helical_dom_sf"/>
</dbReference>
<reference evidence="2 5" key="2">
    <citation type="submission" date="2018-11" db="EMBL/GenBank/DDBJ databases">
        <title>Sequencing Av. paragallinarum serogroups.</title>
        <authorList>
            <person name="Hellmuth J.E."/>
            <person name="Boucher C.E."/>
            <person name="Cason E.D."/>
        </authorList>
    </citation>
    <scope>NUCLEOTIDE SEQUENCE [LARGE SCALE GENOMIC DNA]</scope>
    <source>
        <strain evidence="2 5">SA-3</strain>
    </source>
</reference>
<evidence type="ECO:0000313" key="3">
    <source>
        <dbReference type="EMBL" id="SUU96992.1"/>
    </source>
</evidence>